<evidence type="ECO:0000313" key="3">
    <source>
        <dbReference type="Proteomes" id="UP000075230"/>
    </source>
</evidence>
<proteinExistence type="predicted"/>
<name>A0A146F8G8_ASPKA</name>
<reference evidence="3" key="2">
    <citation type="submission" date="2016-02" db="EMBL/GenBank/DDBJ databases">
        <title>Genome sequencing of Aspergillus luchuensis NBRC 4314.</title>
        <authorList>
            <person name="Yamada O."/>
        </authorList>
    </citation>
    <scope>NUCLEOTIDE SEQUENCE [LARGE SCALE GENOMIC DNA]</scope>
    <source>
        <strain evidence="3">RIB 2604</strain>
    </source>
</reference>
<evidence type="ECO:0000256" key="1">
    <source>
        <dbReference type="SAM" id="MobiDB-lite"/>
    </source>
</evidence>
<organism evidence="2 3">
    <name type="scientific">Aspergillus kawachii</name>
    <name type="common">White koji mold</name>
    <name type="synonym">Aspergillus awamori var. kawachi</name>
    <dbReference type="NCBI Taxonomy" id="1069201"/>
    <lineage>
        <taxon>Eukaryota</taxon>
        <taxon>Fungi</taxon>
        <taxon>Dikarya</taxon>
        <taxon>Ascomycota</taxon>
        <taxon>Pezizomycotina</taxon>
        <taxon>Eurotiomycetes</taxon>
        <taxon>Eurotiomycetidae</taxon>
        <taxon>Eurotiales</taxon>
        <taxon>Aspergillaceae</taxon>
        <taxon>Aspergillus</taxon>
        <taxon>Aspergillus subgen. Circumdati</taxon>
    </lineage>
</organism>
<feature type="region of interest" description="Disordered" evidence="1">
    <location>
        <begin position="1"/>
        <end position="20"/>
    </location>
</feature>
<reference evidence="2 3" key="1">
    <citation type="journal article" date="2016" name="DNA Res.">
        <title>Genome sequence of Aspergillus luchuensis NBRC 4314.</title>
        <authorList>
            <person name="Yamada O."/>
            <person name="Machida M."/>
            <person name="Hosoyama A."/>
            <person name="Goto M."/>
            <person name="Takahashi T."/>
            <person name="Futagami T."/>
            <person name="Yamagata Y."/>
            <person name="Takeuchi M."/>
            <person name="Kobayashi T."/>
            <person name="Koike H."/>
            <person name="Abe K."/>
            <person name="Asai K."/>
            <person name="Arita M."/>
            <person name="Fujita N."/>
            <person name="Fukuda K."/>
            <person name="Higa K."/>
            <person name="Horikawa H."/>
            <person name="Ishikawa T."/>
            <person name="Jinno K."/>
            <person name="Kato Y."/>
            <person name="Kirimura K."/>
            <person name="Mizutani O."/>
            <person name="Nakasone K."/>
            <person name="Sano M."/>
            <person name="Shiraishi Y."/>
            <person name="Tsukahara M."/>
            <person name="Gomi K."/>
        </authorList>
    </citation>
    <scope>NUCLEOTIDE SEQUENCE [LARGE SCALE GENOMIC DNA]</scope>
    <source>
        <strain evidence="2 3">RIB 2604</strain>
    </source>
</reference>
<dbReference type="EMBL" id="BCWF01000015">
    <property type="protein sequence ID" value="GAT22420.1"/>
    <property type="molecule type" value="Genomic_DNA"/>
</dbReference>
<accession>A0A146F8G8</accession>
<dbReference type="AlphaFoldDB" id="A0A146F8G8"/>
<dbReference type="Proteomes" id="UP000075230">
    <property type="component" value="Unassembled WGS sequence"/>
</dbReference>
<comment type="caution">
    <text evidence="2">The sequence shown here is derived from an EMBL/GenBank/DDBJ whole genome shotgun (WGS) entry which is preliminary data.</text>
</comment>
<protein>
    <submittedName>
        <fullName evidence="2">BAP31 domain protein</fullName>
    </submittedName>
</protein>
<sequence length="70" mass="7567">MSAKMGGNHGQGAKKKSPDARVELAAFGSHEDLVRSPHQSSSVGEDEIEEELYMWYVCQAAGHSPGTIEH</sequence>
<gene>
    <name evidence="2" type="ORF">RIB2604_01504530</name>
</gene>
<evidence type="ECO:0000313" key="2">
    <source>
        <dbReference type="EMBL" id="GAT22420.1"/>
    </source>
</evidence>